<proteinExistence type="predicted"/>
<evidence type="ECO:0000313" key="2">
    <source>
        <dbReference type="Proteomes" id="UP000325255"/>
    </source>
</evidence>
<dbReference type="AlphaFoldDB" id="A0A5M6ITG5"/>
<keyword evidence="2" id="KW-1185">Reference proteome</keyword>
<name>A0A5M6ITG5_9PROT</name>
<sequence length="153" mass="16590">MKVTQRMLDDVEMCGFLAGLYGRGEDDDVFGCDADWPETVRVAWAKGREEGMRGDAPIAVPGAENRMAATDAALLDVRAEVARAVAKYPAFNSAHEGFAVIREELDGLWDDVKANRTERAIEEAVQVAAMAVRFITDMRAKQAGGSQPCPPTS</sequence>
<reference evidence="1 2" key="1">
    <citation type="submission" date="2019-09" db="EMBL/GenBank/DDBJ databases">
        <title>Genome sequence of Rhodovastum atsumiense, a diverse member of the Acetobacteraceae family of non-sulfur purple photosynthetic bacteria.</title>
        <authorList>
            <person name="Meyer T."/>
            <person name="Kyndt J."/>
        </authorList>
    </citation>
    <scope>NUCLEOTIDE SEQUENCE [LARGE SCALE GENOMIC DNA]</scope>
    <source>
        <strain evidence="1 2">DSM 21279</strain>
    </source>
</reference>
<gene>
    <name evidence="1" type="ORF">F1189_13380</name>
</gene>
<organism evidence="1 2">
    <name type="scientific">Rhodovastum atsumiense</name>
    <dbReference type="NCBI Taxonomy" id="504468"/>
    <lineage>
        <taxon>Bacteria</taxon>
        <taxon>Pseudomonadati</taxon>
        <taxon>Pseudomonadota</taxon>
        <taxon>Alphaproteobacteria</taxon>
        <taxon>Acetobacterales</taxon>
        <taxon>Acetobacteraceae</taxon>
        <taxon>Rhodovastum</taxon>
    </lineage>
</organism>
<dbReference type="OrthoDB" id="7870186at2"/>
<protein>
    <submittedName>
        <fullName evidence="1">Uncharacterized protein</fullName>
    </submittedName>
</protein>
<evidence type="ECO:0000313" key="1">
    <source>
        <dbReference type="EMBL" id="KAA5611552.1"/>
    </source>
</evidence>
<accession>A0A5M6ITG5</accession>
<dbReference type="EMBL" id="VWPK01000019">
    <property type="protein sequence ID" value="KAA5611552.1"/>
    <property type="molecule type" value="Genomic_DNA"/>
</dbReference>
<dbReference type="Proteomes" id="UP000325255">
    <property type="component" value="Unassembled WGS sequence"/>
</dbReference>
<comment type="caution">
    <text evidence="1">The sequence shown here is derived from an EMBL/GenBank/DDBJ whole genome shotgun (WGS) entry which is preliminary data.</text>
</comment>